<reference evidence="2" key="2">
    <citation type="submission" date="2015-07" db="EMBL/GenBank/DDBJ databases">
        <authorList>
            <person name="Noorani M."/>
        </authorList>
    </citation>
    <scope>NUCLEOTIDE SEQUENCE</scope>
    <source>
        <strain evidence="2">Yugu1</strain>
    </source>
</reference>
<name>A0A368RA97_SETIT</name>
<feature type="signal peptide" evidence="1">
    <location>
        <begin position="1"/>
        <end position="28"/>
    </location>
</feature>
<evidence type="ECO:0008006" key="3">
    <source>
        <dbReference type="Google" id="ProtNLM"/>
    </source>
</evidence>
<sequence>MAAGNATALRALVVVTLVSFLLIQGVAGDFNDPSRPKDKVACHWECFNKPSCRFSCKNPGHCGRHSSNGDGDDVGVAIASGGGSLGMVNGTGAGGAVVAAGGGNLGMVNGTGEGVTP</sequence>
<gene>
    <name evidence="2" type="ORF">SETIT_5G298800v2</name>
</gene>
<dbReference type="AlphaFoldDB" id="A0A368RA97"/>
<accession>A0A368RA97</accession>
<organism evidence="2">
    <name type="scientific">Setaria italica</name>
    <name type="common">Foxtail millet</name>
    <name type="synonym">Panicum italicum</name>
    <dbReference type="NCBI Taxonomy" id="4555"/>
    <lineage>
        <taxon>Eukaryota</taxon>
        <taxon>Viridiplantae</taxon>
        <taxon>Streptophyta</taxon>
        <taxon>Embryophyta</taxon>
        <taxon>Tracheophyta</taxon>
        <taxon>Spermatophyta</taxon>
        <taxon>Magnoliopsida</taxon>
        <taxon>Liliopsida</taxon>
        <taxon>Poales</taxon>
        <taxon>Poaceae</taxon>
        <taxon>PACMAD clade</taxon>
        <taxon>Panicoideae</taxon>
        <taxon>Panicodae</taxon>
        <taxon>Paniceae</taxon>
        <taxon>Cenchrinae</taxon>
        <taxon>Setaria</taxon>
    </lineage>
</organism>
<keyword evidence="1" id="KW-0732">Signal</keyword>
<reference evidence="2" key="1">
    <citation type="journal article" date="2012" name="Nat. Biotechnol.">
        <title>Reference genome sequence of the model plant Setaria.</title>
        <authorList>
            <person name="Bennetzen J.L."/>
            <person name="Schmutz J."/>
            <person name="Wang H."/>
            <person name="Percifield R."/>
            <person name="Hawkins J."/>
            <person name="Pontaroli A.C."/>
            <person name="Estep M."/>
            <person name="Feng L."/>
            <person name="Vaughn J.N."/>
            <person name="Grimwood J."/>
            <person name="Jenkins J."/>
            <person name="Barry K."/>
            <person name="Lindquist E."/>
            <person name="Hellsten U."/>
            <person name="Deshpande S."/>
            <person name="Wang X."/>
            <person name="Wu X."/>
            <person name="Mitros T."/>
            <person name="Triplett J."/>
            <person name="Yang X."/>
            <person name="Ye C.Y."/>
            <person name="Mauro-Herrera M."/>
            <person name="Wang L."/>
            <person name="Li P."/>
            <person name="Sharma M."/>
            <person name="Sharma R."/>
            <person name="Ronald P.C."/>
            <person name="Panaud O."/>
            <person name="Kellogg E.A."/>
            <person name="Brutnell T.P."/>
            <person name="Doust A.N."/>
            <person name="Tuskan G.A."/>
            <person name="Rokhsar D."/>
            <person name="Devos K.M."/>
        </authorList>
    </citation>
    <scope>NUCLEOTIDE SEQUENCE [LARGE SCALE GENOMIC DNA]</scope>
    <source>
        <strain evidence="2">Yugu1</strain>
    </source>
</reference>
<feature type="chain" id="PRO_5016819397" description="C2H2-type domain-containing protein" evidence="1">
    <location>
        <begin position="29"/>
        <end position="117"/>
    </location>
</feature>
<dbReference type="EMBL" id="CM003532">
    <property type="protein sequence ID" value="RCV27111.1"/>
    <property type="molecule type" value="Genomic_DNA"/>
</dbReference>
<protein>
    <recommendedName>
        <fullName evidence="3">C2H2-type domain-containing protein</fullName>
    </recommendedName>
</protein>
<evidence type="ECO:0000313" key="2">
    <source>
        <dbReference type="EMBL" id="RCV27111.1"/>
    </source>
</evidence>
<evidence type="ECO:0000256" key="1">
    <source>
        <dbReference type="SAM" id="SignalP"/>
    </source>
</evidence>
<proteinExistence type="predicted"/>